<dbReference type="Proteomes" id="UP000251889">
    <property type="component" value="Unassembled WGS sequence"/>
</dbReference>
<proteinExistence type="predicted"/>
<dbReference type="OrthoDB" id="1121052at2"/>
<dbReference type="AlphaFoldDB" id="A0A364Y6G4"/>
<reference evidence="1 2" key="1">
    <citation type="submission" date="2018-06" db="EMBL/GenBank/DDBJ databases">
        <title>Chryseolinea flavus sp. nov., a member of the phylum Bacteroidetes isolated from soil.</title>
        <authorList>
            <person name="Li Y."/>
            <person name="Wang J."/>
        </authorList>
    </citation>
    <scope>NUCLEOTIDE SEQUENCE [LARGE SCALE GENOMIC DNA]</scope>
    <source>
        <strain evidence="1 2">SDU1-6</strain>
    </source>
</reference>
<dbReference type="InterPro" id="IPR014710">
    <property type="entry name" value="RmlC-like_jellyroll"/>
</dbReference>
<dbReference type="SUPFAM" id="SSF51182">
    <property type="entry name" value="RmlC-like cupins"/>
    <property type="match status" value="1"/>
</dbReference>
<keyword evidence="2" id="KW-1185">Reference proteome</keyword>
<evidence type="ECO:0000313" key="2">
    <source>
        <dbReference type="Proteomes" id="UP000251889"/>
    </source>
</evidence>
<dbReference type="PANTHER" id="PTHR37694:SF1">
    <property type="entry name" value="SLR8022 PROTEIN"/>
    <property type="match status" value="1"/>
</dbReference>
<comment type="caution">
    <text evidence="1">The sequence shown here is derived from an EMBL/GenBank/DDBJ whole genome shotgun (WGS) entry which is preliminary data.</text>
</comment>
<name>A0A364Y6G4_9BACT</name>
<dbReference type="EMBL" id="QMFY01000002">
    <property type="protein sequence ID" value="RAW01997.1"/>
    <property type="molecule type" value="Genomic_DNA"/>
</dbReference>
<dbReference type="RefSeq" id="WP_112745822.1">
    <property type="nucleotide sequence ID" value="NZ_QMFY01000002.1"/>
</dbReference>
<sequence length="116" mass="12728">MKNTEQERGKPFTIVDIIEYVPKSVVIKTVIKRITGNVSVVSIDSGEVLTEKASPFDTFIHIIDGKAEVVINDVTTNLEVGQAIIIPGHARNSIMANVRFKMVSTIIKSGYEDVVV</sequence>
<evidence type="ECO:0000313" key="1">
    <source>
        <dbReference type="EMBL" id="RAW01997.1"/>
    </source>
</evidence>
<dbReference type="Gene3D" id="2.60.120.10">
    <property type="entry name" value="Jelly Rolls"/>
    <property type="match status" value="1"/>
</dbReference>
<gene>
    <name evidence="1" type="ORF">DQQ10_05420</name>
</gene>
<protein>
    <submittedName>
        <fullName evidence="1">Cupin</fullName>
    </submittedName>
</protein>
<dbReference type="PANTHER" id="PTHR37694">
    <property type="entry name" value="SLR8022 PROTEIN"/>
    <property type="match status" value="1"/>
</dbReference>
<accession>A0A364Y6G4</accession>
<organism evidence="1 2">
    <name type="scientific">Pseudochryseolinea flava</name>
    <dbReference type="NCBI Taxonomy" id="2059302"/>
    <lineage>
        <taxon>Bacteria</taxon>
        <taxon>Pseudomonadati</taxon>
        <taxon>Bacteroidota</taxon>
        <taxon>Cytophagia</taxon>
        <taxon>Cytophagales</taxon>
        <taxon>Fulvivirgaceae</taxon>
        <taxon>Pseudochryseolinea</taxon>
    </lineage>
</organism>
<dbReference type="InterPro" id="IPR011051">
    <property type="entry name" value="RmlC_Cupin_sf"/>
</dbReference>